<reference evidence="9" key="1">
    <citation type="journal article" date="2019" name="Int. J. Syst. Evol. Microbiol.">
        <title>The Global Catalogue of Microorganisms (GCM) 10K type strain sequencing project: providing services to taxonomists for standard genome sequencing and annotation.</title>
        <authorList>
            <consortium name="The Broad Institute Genomics Platform"/>
            <consortium name="The Broad Institute Genome Sequencing Center for Infectious Disease"/>
            <person name="Wu L."/>
            <person name="Ma J."/>
        </authorList>
    </citation>
    <scope>NUCLEOTIDE SEQUENCE [LARGE SCALE GENOMIC DNA]</scope>
    <source>
        <strain evidence="9">YIM 94188</strain>
    </source>
</reference>
<protein>
    <submittedName>
        <fullName evidence="8">RNA polymerase sigma factor</fullName>
    </submittedName>
</protein>
<gene>
    <name evidence="8" type="ORF">ACFPQB_03095</name>
</gene>
<feature type="domain" description="RNA polymerase sigma-70 region 2" evidence="6">
    <location>
        <begin position="39"/>
        <end position="107"/>
    </location>
</feature>
<dbReference type="NCBIfam" id="TIGR02937">
    <property type="entry name" value="sigma70-ECF"/>
    <property type="match status" value="1"/>
</dbReference>
<keyword evidence="4" id="KW-0238">DNA-binding</keyword>
<sequence length="208" mass="22275">MTRSAARVASAIGGARPLRTDDEVVAAAKRGDPSAWAELYRAHAGRLLVWLEARSVPGGEAPDDLAAATWLVAAERIADFSGTSSDFAGWLFGIARNHASNAWRRSSTRARGLEALGTGSEQHLPGPEHRLIADEWVQQALAGLPPKERDVIACLEVLDLDIATTAEALGMSAVAVRVARHRALRRLRGTLVHHSSWSAHVEPTATTD</sequence>
<dbReference type="InterPro" id="IPR013324">
    <property type="entry name" value="RNA_pol_sigma_r3/r4-like"/>
</dbReference>
<evidence type="ECO:0000313" key="9">
    <source>
        <dbReference type="Proteomes" id="UP001596072"/>
    </source>
</evidence>
<evidence type="ECO:0000259" key="6">
    <source>
        <dbReference type="Pfam" id="PF04542"/>
    </source>
</evidence>
<dbReference type="InterPro" id="IPR014284">
    <property type="entry name" value="RNA_pol_sigma-70_dom"/>
</dbReference>
<evidence type="ECO:0000256" key="5">
    <source>
        <dbReference type="ARBA" id="ARBA00023163"/>
    </source>
</evidence>
<proteinExistence type="inferred from homology"/>
<organism evidence="8 9">
    <name type="scientific">Nocardioides vastitatis</name>
    <dbReference type="NCBI Taxonomy" id="2568655"/>
    <lineage>
        <taxon>Bacteria</taxon>
        <taxon>Bacillati</taxon>
        <taxon>Actinomycetota</taxon>
        <taxon>Actinomycetes</taxon>
        <taxon>Propionibacteriales</taxon>
        <taxon>Nocardioidaceae</taxon>
        <taxon>Nocardioides</taxon>
    </lineage>
</organism>
<dbReference type="Pfam" id="PF04542">
    <property type="entry name" value="Sigma70_r2"/>
    <property type="match status" value="1"/>
</dbReference>
<dbReference type="InterPro" id="IPR013325">
    <property type="entry name" value="RNA_pol_sigma_r2"/>
</dbReference>
<evidence type="ECO:0000259" key="7">
    <source>
        <dbReference type="Pfam" id="PF08281"/>
    </source>
</evidence>
<accession>A0ABW0ZBE2</accession>
<dbReference type="InterPro" id="IPR013249">
    <property type="entry name" value="RNA_pol_sigma70_r4_t2"/>
</dbReference>
<feature type="domain" description="RNA polymerase sigma factor 70 region 4 type 2" evidence="7">
    <location>
        <begin position="135"/>
        <end position="187"/>
    </location>
</feature>
<dbReference type="PANTHER" id="PTHR43133">
    <property type="entry name" value="RNA POLYMERASE ECF-TYPE SIGMA FACTO"/>
    <property type="match status" value="1"/>
</dbReference>
<keyword evidence="9" id="KW-1185">Reference proteome</keyword>
<dbReference type="Proteomes" id="UP001596072">
    <property type="component" value="Unassembled WGS sequence"/>
</dbReference>
<comment type="caution">
    <text evidence="8">The sequence shown here is derived from an EMBL/GenBank/DDBJ whole genome shotgun (WGS) entry which is preliminary data.</text>
</comment>
<dbReference type="InterPro" id="IPR007627">
    <property type="entry name" value="RNA_pol_sigma70_r2"/>
</dbReference>
<evidence type="ECO:0000256" key="4">
    <source>
        <dbReference type="ARBA" id="ARBA00023125"/>
    </source>
</evidence>
<keyword evidence="2" id="KW-0805">Transcription regulation</keyword>
<evidence type="ECO:0000313" key="8">
    <source>
        <dbReference type="EMBL" id="MFC5727887.1"/>
    </source>
</evidence>
<keyword evidence="5" id="KW-0804">Transcription</keyword>
<dbReference type="SUPFAM" id="SSF88659">
    <property type="entry name" value="Sigma3 and sigma4 domains of RNA polymerase sigma factors"/>
    <property type="match status" value="1"/>
</dbReference>
<dbReference type="EMBL" id="JBHSNS010000001">
    <property type="protein sequence ID" value="MFC5727887.1"/>
    <property type="molecule type" value="Genomic_DNA"/>
</dbReference>
<dbReference type="Pfam" id="PF08281">
    <property type="entry name" value="Sigma70_r4_2"/>
    <property type="match status" value="1"/>
</dbReference>
<dbReference type="Gene3D" id="1.10.1740.10">
    <property type="match status" value="1"/>
</dbReference>
<keyword evidence="3" id="KW-0731">Sigma factor</keyword>
<dbReference type="InterPro" id="IPR039425">
    <property type="entry name" value="RNA_pol_sigma-70-like"/>
</dbReference>
<name>A0ABW0ZBE2_9ACTN</name>
<dbReference type="Gene3D" id="1.10.10.10">
    <property type="entry name" value="Winged helix-like DNA-binding domain superfamily/Winged helix DNA-binding domain"/>
    <property type="match status" value="1"/>
</dbReference>
<dbReference type="InterPro" id="IPR036388">
    <property type="entry name" value="WH-like_DNA-bd_sf"/>
</dbReference>
<dbReference type="RefSeq" id="WP_136432461.1">
    <property type="nucleotide sequence ID" value="NZ_JBHSNS010000001.1"/>
</dbReference>
<dbReference type="SUPFAM" id="SSF88946">
    <property type="entry name" value="Sigma2 domain of RNA polymerase sigma factors"/>
    <property type="match status" value="1"/>
</dbReference>
<evidence type="ECO:0000256" key="3">
    <source>
        <dbReference type="ARBA" id="ARBA00023082"/>
    </source>
</evidence>
<comment type="similarity">
    <text evidence="1">Belongs to the sigma-70 factor family. ECF subfamily.</text>
</comment>
<dbReference type="PANTHER" id="PTHR43133:SF8">
    <property type="entry name" value="RNA POLYMERASE SIGMA FACTOR HI_1459-RELATED"/>
    <property type="match status" value="1"/>
</dbReference>
<evidence type="ECO:0000256" key="2">
    <source>
        <dbReference type="ARBA" id="ARBA00023015"/>
    </source>
</evidence>
<evidence type="ECO:0000256" key="1">
    <source>
        <dbReference type="ARBA" id="ARBA00010641"/>
    </source>
</evidence>